<dbReference type="InterPro" id="IPR006336">
    <property type="entry name" value="GCS2"/>
</dbReference>
<organism evidence="1 2">
    <name type="scientific">Ferrimonas gelatinilytica</name>
    <dbReference type="NCBI Taxonomy" id="1255257"/>
    <lineage>
        <taxon>Bacteria</taxon>
        <taxon>Pseudomonadati</taxon>
        <taxon>Pseudomonadota</taxon>
        <taxon>Gammaproteobacteria</taxon>
        <taxon>Alteromonadales</taxon>
        <taxon>Ferrimonadaceae</taxon>
        <taxon>Ferrimonas</taxon>
    </lineage>
</organism>
<dbReference type="SUPFAM" id="SSF55931">
    <property type="entry name" value="Glutamine synthetase/guanido kinase"/>
    <property type="match status" value="1"/>
</dbReference>
<comment type="caution">
    <text evidence="1">The sequence shown here is derived from an EMBL/GenBank/DDBJ whole genome shotgun (WGS) entry which is preliminary data.</text>
</comment>
<sequence length="491" mass="55047">MGQSVGAAPPTEQEVALFTRQLRQDLDTLGELLQTPGWGEGPATLGAELELYLTDPKQRPKCCNQAILAAADDPHLTPELNRFNLEYNCPYTAFSGAPFTTLARTMRTQLEKLRQLGRTQECEITAIGILPTLRADDFGLAAMTDEPRYHRMTQELSQLRRGPFQININGTEPLRMTADDLTLEGANTSFQVHLRVNPNEFASWYNAIQLATPFGLAMAVNAPIFLGRRLWQETRIPLFKQSIDCRNLCSTGWKPPSRVSFGKGYLRHSALELFQQGFSLYPAILPEPITPSERPGHGPELAAMRLHQGTIWSWNRPVYDSADGGHLRIEIRSLPAGPSCDDMLANAALIIGLAQSLRPRLERLMDALPFEMAEYNFYRAAQFGLDTVVLWPDELGTLKPQSIRQLLDQALILAQDGLNELDIEPSEIARLISLLSERLSSGQTGARWQLDTLAALEQTHSREEALRQMFIRYQRHAASERPVAQWPKVQP</sequence>
<proteinExistence type="predicted"/>
<dbReference type="InterPro" id="IPR050141">
    <property type="entry name" value="GCL_type2/YbdK_subfam"/>
</dbReference>
<dbReference type="RefSeq" id="WP_345316941.1">
    <property type="nucleotide sequence ID" value="NZ_BAABLF010000013.1"/>
</dbReference>
<dbReference type="EMBL" id="BAABLF010000013">
    <property type="protein sequence ID" value="GAA5192040.1"/>
    <property type="molecule type" value="Genomic_DNA"/>
</dbReference>
<dbReference type="GO" id="GO:0016874">
    <property type="term" value="F:ligase activity"/>
    <property type="evidence" value="ECO:0007669"/>
    <property type="project" value="UniProtKB-KW"/>
</dbReference>
<keyword evidence="2" id="KW-1185">Reference proteome</keyword>
<protein>
    <submittedName>
        <fullName evidence="1">Glutamate-cysteine ligase family protein</fullName>
    </submittedName>
</protein>
<keyword evidence="1" id="KW-0436">Ligase</keyword>
<dbReference type="Gene3D" id="3.30.590.20">
    <property type="match status" value="1"/>
</dbReference>
<reference evidence="2" key="1">
    <citation type="journal article" date="2019" name="Int. J. Syst. Evol. Microbiol.">
        <title>The Global Catalogue of Microorganisms (GCM) 10K type strain sequencing project: providing services to taxonomists for standard genome sequencing and annotation.</title>
        <authorList>
            <consortium name="The Broad Institute Genomics Platform"/>
            <consortium name="The Broad Institute Genome Sequencing Center for Infectious Disease"/>
            <person name="Wu L."/>
            <person name="Ma J."/>
        </authorList>
    </citation>
    <scope>NUCLEOTIDE SEQUENCE [LARGE SCALE GENOMIC DNA]</scope>
    <source>
        <strain evidence="2">JCM 18720</strain>
    </source>
</reference>
<dbReference type="InterPro" id="IPR014746">
    <property type="entry name" value="Gln_synth/guanido_kin_cat_dom"/>
</dbReference>
<dbReference type="PANTHER" id="PTHR36510">
    <property type="entry name" value="GLUTAMATE--CYSTEINE LIGASE 2-RELATED"/>
    <property type="match status" value="1"/>
</dbReference>
<accession>A0ABP9S8B7</accession>
<evidence type="ECO:0000313" key="1">
    <source>
        <dbReference type="EMBL" id="GAA5192040.1"/>
    </source>
</evidence>
<dbReference type="Pfam" id="PF04107">
    <property type="entry name" value="GCS2"/>
    <property type="match status" value="1"/>
</dbReference>
<name>A0ABP9S8B7_9GAMM</name>
<gene>
    <name evidence="1" type="ORF">GCM10025772_20230</name>
</gene>
<dbReference type="PANTHER" id="PTHR36510:SF3">
    <property type="entry name" value="CONSERVED PROTEIN"/>
    <property type="match status" value="1"/>
</dbReference>
<dbReference type="Proteomes" id="UP001501600">
    <property type="component" value="Unassembled WGS sequence"/>
</dbReference>
<evidence type="ECO:0000313" key="2">
    <source>
        <dbReference type="Proteomes" id="UP001501600"/>
    </source>
</evidence>